<dbReference type="AlphaFoldDB" id="A0A4W3HWX7"/>
<dbReference type="InterPro" id="IPR029238">
    <property type="entry name" value="Shadoo"/>
</dbReference>
<reference evidence="15" key="2">
    <citation type="journal article" date="2007" name="PLoS Biol.">
        <title>Survey sequencing and comparative analysis of the elephant shark (Callorhinchus milii) genome.</title>
        <authorList>
            <person name="Venkatesh B."/>
            <person name="Kirkness E.F."/>
            <person name="Loh Y.H."/>
            <person name="Halpern A.L."/>
            <person name="Lee A.P."/>
            <person name="Johnson J."/>
            <person name="Dandona N."/>
            <person name="Viswanathan L.D."/>
            <person name="Tay A."/>
            <person name="Venter J.C."/>
            <person name="Strausberg R.L."/>
            <person name="Brenner S."/>
        </authorList>
    </citation>
    <scope>NUCLEOTIDE SEQUENCE [LARGE SCALE GENOMIC DNA]</scope>
</reference>
<evidence type="ECO:0000256" key="7">
    <source>
        <dbReference type="ARBA" id="ARBA00022729"/>
    </source>
</evidence>
<proteinExistence type="inferred from homology"/>
<evidence type="ECO:0000256" key="11">
    <source>
        <dbReference type="ARBA" id="ARBA00023288"/>
    </source>
</evidence>
<evidence type="ECO:0000256" key="9">
    <source>
        <dbReference type="ARBA" id="ARBA00023136"/>
    </source>
</evidence>
<keyword evidence="4" id="KW-1003">Cell membrane</keyword>
<evidence type="ECO:0000256" key="8">
    <source>
        <dbReference type="ARBA" id="ARBA00023087"/>
    </source>
</evidence>
<feature type="chain" id="PRO_5021447712" description="Shadow of prion protein" evidence="13">
    <location>
        <begin position="25"/>
        <end position="129"/>
    </location>
</feature>
<keyword evidence="15" id="KW-1185">Reference proteome</keyword>
<reference evidence="14" key="5">
    <citation type="submission" date="2025-09" db="UniProtKB">
        <authorList>
            <consortium name="Ensembl"/>
        </authorList>
    </citation>
    <scope>IDENTIFICATION</scope>
</reference>
<keyword evidence="7 13" id="KW-0732">Signal</keyword>
<reference evidence="15" key="3">
    <citation type="journal article" date="2014" name="Nature">
        <title>Elephant shark genome provides unique insights into gnathostome evolution.</title>
        <authorList>
            <consortium name="International Elephant Shark Genome Sequencing Consortium"/>
            <person name="Venkatesh B."/>
            <person name="Lee A.P."/>
            <person name="Ravi V."/>
            <person name="Maurya A.K."/>
            <person name="Lian M.M."/>
            <person name="Swann J.B."/>
            <person name="Ohta Y."/>
            <person name="Flajnik M.F."/>
            <person name="Sutoh Y."/>
            <person name="Kasahara M."/>
            <person name="Hoon S."/>
            <person name="Gangu V."/>
            <person name="Roy S.W."/>
            <person name="Irimia M."/>
            <person name="Korzh V."/>
            <person name="Kondrychyn I."/>
            <person name="Lim Z.W."/>
            <person name="Tay B.H."/>
            <person name="Tohari S."/>
            <person name="Kong K.W."/>
            <person name="Ho S."/>
            <person name="Lorente-Galdos B."/>
            <person name="Quilez J."/>
            <person name="Marques-Bonet T."/>
            <person name="Raney B.J."/>
            <person name="Ingham P.W."/>
            <person name="Tay A."/>
            <person name="Hillier L.W."/>
            <person name="Minx P."/>
            <person name="Boehm T."/>
            <person name="Wilson R.K."/>
            <person name="Brenner S."/>
            <person name="Warren W.C."/>
        </authorList>
    </citation>
    <scope>NUCLEOTIDE SEQUENCE [LARGE SCALE GENOMIC DNA]</scope>
</reference>
<dbReference type="GO" id="GO:0098552">
    <property type="term" value="C:side of membrane"/>
    <property type="evidence" value="ECO:0007669"/>
    <property type="project" value="UniProtKB-KW"/>
</dbReference>
<evidence type="ECO:0000256" key="2">
    <source>
        <dbReference type="ARBA" id="ARBA00008311"/>
    </source>
</evidence>
<reference evidence="15" key="1">
    <citation type="journal article" date="2006" name="Science">
        <title>Ancient noncoding elements conserved in the human genome.</title>
        <authorList>
            <person name="Venkatesh B."/>
            <person name="Kirkness E.F."/>
            <person name="Loh Y.H."/>
            <person name="Halpern A.L."/>
            <person name="Lee A.P."/>
            <person name="Johnson J."/>
            <person name="Dandona N."/>
            <person name="Viswanathan L.D."/>
            <person name="Tay A."/>
            <person name="Venter J.C."/>
            <person name="Strausberg R.L."/>
            <person name="Brenner S."/>
        </authorList>
    </citation>
    <scope>NUCLEOTIDE SEQUENCE [LARGE SCALE GENOMIC DNA]</scope>
</reference>
<keyword evidence="10" id="KW-0325">Glycoprotein</keyword>
<feature type="signal peptide" evidence="13">
    <location>
        <begin position="1"/>
        <end position="24"/>
    </location>
</feature>
<accession>A0A4W3HWX7</accession>
<evidence type="ECO:0000256" key="6">
    <source>
        <dbReference type="ARBA" id="ARBA00022678"/>
    </source>
</evidence>
<dbReference type="InParanoid" id="A0A4W3HWX7"/>
<name>A0A4W3HWX7_CALMI</name>
<comment type="similarity">
    <text evidence="2">Belongs to the SPRN family.</text>
</comment>
<keyword evidence="6" id="KW-0640">Prion</keyword>
<dbReference type="PANTHER" id="PTHR28552:SF1">
    <property type="entry name" value="SHADOW OF PRION PROTEIN"/>
    <property type="match status" value="1"/>
</dbReference>
<evidence type="ECO:0000256" key="13">
    <source>
        <dbReference type="SAM" id="SignalP"/>
    </source>
</evidence>
<sequence length="129" mass="14062">MNRTAATCWTLILLVAIFCENVTTKGGRGGARGAARGSSRASRFRGGTHAKYSSRRSYSNPRRIVTGSRHRPRAAASRFVPGRLSWGSSMGYISQYHPPGTNGTSEGGYRYSIWSSITGVQRVLCTLLF</sequence>
<evidence type="ECO:0000256" key="4">
    <source>
        <dbReference type="ARBA" id="ARBA00022475"/>
    </source>
</evidence>
<reference evidence="14" key="4">
    <citation type="submission" date="2025-08" db="UniProtKB">
        <authorList>
            <consortium name="Ensembl"/>
        </authorList>
    </citation>
    <scope>IDENTIFICATION</scope>
</reference>
<keyword evidence="5" id="KW-0336">GPI-anchor</keyword>
<evidence type="ECO:0000313" key="15">
    <source>
        <dbReference type="Proteomes" id="UP000314986"/>
    </source>
</evidence>
<dbReference type="Ensembl" id="ENSCMIT00000021243.1">
    <property type="protein sequence ID" value="ENSCMIP00000020861.1"/>
    <property type="gene ID" value="ENSCMIG00000009581.1"/>
</dbReference>
<evidence type="ECO:0000313" key="14">
    <source>
        <dbReference type="Ensembl" id="ENSCMIP00000020861.1"/>
    </source>
</evidence>
<evidence type="ECO:0000256" key="3">
    <source>
        <dbReference type="ARBA" id="ARBA00014397"/>
    </source>
</evidence>
<organism evidence="14 15">
    <name type="scientific">Callorhinchus milii</name>
    <name type="common">Ghost shark</name>
    <dbReference type="NCBI Taxonomy" id="7868"/>
    <lineage>
        <taxon>Eukaryota</taxon>
        <taxon>Metazoa</taxon>
        <taxon>Chordata</taxon>
        <taxon>Craniata</taxon>
        <taxon>Vertebrata</taxon>
        <taxon>Chondrichthyes</taxon>
        <taxon>Holocephali</taxon>
        <taxon>Chimaeriformes</taxon>
        <taxon>Callorhinchidae</taxon>
        <taxon>Callorhinchus</taxon>
    </lineage>
</organism>
<keyword evidence="9" id="KW-0472">Membrane</keyword>
<feature type="compositionally biased region" description="Basic residues" evidence="12">
    <location>
        <begin position="42"/>
        <end position="54"/>
    </location>
</feature>
<evidence type="ECO:0000256" key="5">
    <source>
        <dbReference type="ARBA" id="ARBA00022622"/>
    </source>
</evidence>
<protein>
    <recommendedName>
        <fullName evidence="3">Shadow of prion protein</fullName>
    </recommendedName>
</protein>
<dbReference type="PANTHER" id="PTHR28552">
    <property type="entry name" value="SHADOW OF PRION PROTEIN"/>
    <property type="match status" value="1"/>
</dbReference>
<evidence type="ECO:0000256" key="10">
    <source>
        <dbReference type="ARBA" id="ARBA00023180"/>
    </source>
</evidence>
<dbReference type="Proteomes" id="UP000314986">
    <property type="component" value="Unassembled WGS sequence"/>
</dbReference>
<dbReference type="GO" id="GO:0005886">
    <property type="term" value="C:plasma membrane"/>
    <property type="evidence" value="ECO:0007669"/>
    <property type="project" value="UniProtKB-SubCell"/>
</dbReference>
<keyword evidence="8" id="KW-0034">Amyloid</keyword>
<comment type="subcellular location">
    <subcellularLocation>
        <location evidence="1">Cell membrane</location>
        <topology evidence="1">Lipid-anchor</topology>
        <topology evidence="1">GPI-anchor</topology>
    </subcellularLocation>
</comment>
<keyword evidence="11" id="KW-0449">Lipoprotein</keyword>
<feature type="region of interest" description="Disordered" evidence="12">
    <location>
        <begin position="26"/>
        <end position="72"/>
    </location>
</feature>
<evidence type="ECO:0000256" key="12">
    <source>
        <dbReference type="SAM" id="MobiDB-lite"/>
    </source>
</evidence>
<evidence type="ECO:0000256" key="1">
    <source>
        <dbReference type="ARBA" id="ARBA00004609"/>
    </source>
</evidence>